<feature type="transmembrane region" description="Helical" evidence="1">
    <location>
        <begin position="50"/>
        <end position="67"/>
    </location>
</feature>
<dbReference type="NCBIfam" id="TIGR03008">
    <property type="entry name" value="pepcterm_CAAX"/>
    <property type="match status" value="1"/>
</dbReference>
<feature type="transmembrane region" description="Helical" evidence="1">
    <location>
        <begin position="185"/>
        <end position="211"/>
    </location>
</feature>
<gene>
    <name evidence="3" type="ORF">DES53_107192</name>
</gene>
<evidence type="ECO:0000259" key="2">
    <source>
        <dbReference type="Pfam" id="PF02517"/>
    </source>
</evidence>
<name>A0A366HGN1_9BACT</name>
<accession>A0A366HGN1</accession>
<dbReference type="Pfam" id="PF02517">
    <property type="entry name" value="Rce1-like"/>
    <property type="match status" value="1"/>
</dbReference>
<proteinExistence type="predicted"/>
<dbReference type="OrthoDB" id="9787923at2"/>
<dbReference type="RefSeq" id="WP_113959996.1">
    <property type="nucleotide sequence ID" value="NZ_QNRR01000007.1"/>
</dbReference>
<dbReference type="InterPro" id="IPR003675">
    <property type="entry name" value="Rce1/LyrA-like_dom"/>
</dbReference>
<keyword evidence="1" id="KW-1133">Transmembrane helix</keyword>
<dbReference type="GO" id="GO:0080120">
    <property type="term" value="P:CAAX-box protein maturation"/>
    <property type="evidence" value="ECO:0007669"/>
    <property type="project" value="UniProtKB-ARBA"/>
</dbReference>
<keyword evidence="4" id="KW-1185">Reference proteome</keyword>
<reference evidence="3 4" key="1">
    <citation type="submission" date="2018-06" db="EMBL/GenBank/DDBJ databases">
        <title>Genomic Encyclopedia of Type Strains, Phase IV (KMG-IV): sequencing the most valuable type-strain genomes for metagenomic binning, comparative biology and taxonomic classification.</title>
        <authorList>
            <person name="Goeker M."/>
        </authorList>
    </citation>
    <scope>NUCLEOTIDE SEQUENCE [LARGE SCALE GENOMIC DNA]</scope>
    <source>
        <strain evidence="3 4">DSM 25532</strain>
    </source>
</reference>
<comment type="caution">
    <text evidence="3">The sequence shown here is derived from an EMBL/GenBank/DDBJ whole genome shotgun (WGS) entry which is preliminary data.</text>
</comment>
<keyword evidence="1" id="KW-0812">Transmembrane</keyword>
<feature type="domain" description="CAAX prenyl protease 2/Lysostaphin resistance protein A-like" evidence="2">
    <location>
        <begin position="140"/>
        <end position="237"/>
    </location>
</feature>
<dbReference type="GO" id="GO:0004175">
    <property type="term" value="F:endopeptidase activity"/>
    <property type="evidence" value="ECO:0007669"/>
    <property type="project" value="UniProtKB-ARBA"/>
</dbReference>
<sequence length="251" mass="28280">MPQVSLPAIKSPAVAHVLPLALFMLLNAVPSAVGVENPDLPWWKHSPEQWVYPAQTVIIAVVLALGWRHYQFQPFRGFGLAAVLGIVGICLWCLPALLWQKLTAAGHAIPEWAEWFGFAERKDGFDPSFFQSESFWYPAALVMRFLRLVLIVPLVEEIFWRGFLMRYLIADGDDFRKVPFGKHTWFSFAVVTTGVVLAHHPVDYLGALIWGSLVYFVAVRTKSLAACVLMHAVANLLLGIYVVSTKQWGFW</sequence>
<keyword evidence="1" id="KW-0472">Membrane</keyword>
<evidence type="ECO:0000313" key="4">
    <source>
        <dbReference type="Proteomes" id="UP000253426"/>
    </source>
</evidence>
<dbReference type="Proteomes" id="UP000253426">
    <property type="component" value="Unassembled WGS sequence"/>
</dbReference>
<feature type="transmembrane region" description="Helical" evidence="1">
    <location>
        <begin position="223"/>
        <end position="243"/>
    </location>
</feature>
<dbReference type="AlphaFoldDB" id="A0A366HGN1"/>
<dbReference type="InterPro" id="IPR014346">
    <property type="entry name" value="Prenyl_protease-related"/>
</dbReference>
<protein>
    <recommendedName>
        <fullName evidence="2">CAAX prenyl protease 2/Lysostaphin resistance protein A-like domain-containing protein</fullName>
    </recommendedName>
</protein>
<organism evidence="3 4">
    <name type="scientific">Roseimicrobium gellanilyticum</name>
    <dbReference type="NCBI Taxonomy" id="748857"/>
    <lineage>
        <taxon>Bacteria</taxon>
        <taxon>Pseudomonadati</taxon>
        <taxon>Verrucomicrobiota</taxon>
        <taxon>Verrucomicrobiia</taxon>
        <taxon>Verrucomicrobiales</taxon>
        <taxon>Verrucomicrobiaceae</taxon>
        <taxon>Roseimicrobium</taxon>
    </lineage>
</organism>
<dbReference type="EMBL" id="QNRR01000007">
    <property type="protein sequence ID" value="RBP41361.1"/>
    <property type="molecule type" value="Genomic_DNA"/>
</dbReference>
<evidence type="ECO:0000256" key="1">
    <source>
        <dbReference type="SAM" id="Phobius"/>
    </source>
</evidence>
<feature type="transmembrane region" description="Helical" evidence="1">
    <location>
        <begin position="79"/>
        <end position="99"/>
    </location>
</feature>
<evidence type="ECO:0000313" key="3">
    <source>
        <dbReference type="EMBL" id="RBP41361.1"/>
    </source>
</evidence>